<keyword evidence="2" id="KW-0997">Cell inner membrane</keyword>
<dbReference type="PANTHER" id="PTHR34990">
    <property type="entry name" value="UDP-2,3-DIACYLGLUCOSAMINE HYDROLASE-RELATED"/>
    <property type="match status" value="1"/>
</dbReference>
<name>A0AAW9RDX8_9HYPH</name>
<organism evidence="7 8">
    <name type="scientific">Microbaculum marinum</name>
    <dbReference type="NCBI Taxonomy" id="1764581"/>
    <lineage>
        <taxon>Bacteria</taxon>
        <taxon>Pseudomonadati</taxon>
        <taxon>Pseudomonadota</taxon>
        <taxon>Alphaproteobacteria</taxon>
        <taxon>Hyphomicrobiales</taxon>
        <taxon>Tepidamorphaceae</taxon>
        <taxon>Microbaculum</taxon>
    </lineage>
</organism>
<evidence type="ECO:0000313" key="8">
    <source>
        <dbReference type="Proteomes" id="UP001378188"/>
    </source>
</evidence>
<keyword evidence="1" id="KW-1003">Cell membrane</keyword>
<dbReference type="SUPFAM" id="SSF56300">
    <property type="entry name" value="Metallo-dependent phosphatases"/>
    <property type="match status" value="1"/>
</dbReference>
<dbReference type="Pfam" id="PF00149">
    <property type="entry name" value="Metallophos"/>
    <property type="match status" value="1"/>
</dbReference>
<dbReference type="GO" id="GO:0046872">
    <property type="term" value="F:metal ion binding"/>
    <property type="evidence" value="ECO:0007669"/>
    <property type="project" value="UniProtKB-KW"/>
</dbReference>
<dbReference type="PANTHER" id="PTHR34990:SF2">
    <property type="entry name" value="BLL8164 PROTEIN"/>
    <property type="match status" value="1"/>
</dbReference>
<keyword evidence="7" id="KW-0378">Hydrolase</keyword>
<dbReference type="Gene3D" id="3.60.21.10">
    <property type="match status" value="1"/>
</dbReference>
<dbReference type="GO" id="GO:0009245">
    <property type="term" value="P:lipid A biosynthetic process"/>
    <property type="evidence" value="ECO:0007669"/>
    <property type="project" value="TreeGrafter"/>
</dbReference>
<reference evidence="7 8" key="1">
    <citation type="submission" date="2024-02" db="EMBL/GenBank/DDBJ databases">
        <title>Genome analysis and characterization of Microbaculum marinisediminis sp. nov., isolated from marine sediment.</title>
        <authorList>
            <person name="Du Z.-J."/>
            <person name="Ye Y.-Q."/>
            <person name="Zhang Z.-R."/>
            <person name="Yuan S.-M."/>
            <person name="Zhang X.-Y."/>
        </authorList>
    </citation>
    <scope>NUCLEOTIDE SEQUENCE [LARGE SCALE GENOMIC DNA]</scope>
    <source>
        <strain evidence="7 8">SDUM1044001</strain>
    </source>
</reference>
<dbReference type="RefSeq" id="WP_340329620.1">
    <property type="nucleotide sequence ID" value="NZ_JAZHOF010000004.1"/>
</dbReference>
<evidence type="ECO:0000313" key="7">
    <source>
        <dbReference type="EMBL" id="MEJ8571919.1"/>
    </source>
</evidence>
<dbReference type="GO" id="GO:0016020">
    <property type="term" value="C:membrane"/>
    <property type="evidence" value="ECO:0007669"/>
    <property type="project" value="GOC"/>
</dbReference>
<comment type="caution">
    <text evidence="7">The sequence shown here is derived from an EMBL/GenBank/DDBJ whole genome shotgun (WGS) entry which is preliminary data.</text>
</comment>
<dbReference type="EC" id="3.6.1.54" evidence="7"/>
<evidence type="ECO:0000256" key="4">
    <source>
        <dbReference type="ARBA" id="ARBA00023136"/>
    </source>
</evidence>
<proteinExistence type="predicted"/>
<dbReference type="EMBL" id="JAZHOF010000004">
    <property type="protein sequence ID" value="MEJ8571919.1"/>
    <property type="molecule type" value="Genomic_DNA"/>
</dbReference>
<dbReference type="GO" id="GO:0008758">
    <property type="term" value="F:UDP-2,3-diacylglucosamine hydrolase activity"/>
    <property type="evidence" value="ECO:0007669"/>
    <property type="project" value="TreeGrafter"/>
</dbReference>
<feature type="domain" description="Calcineurin-like phosphoesterase" evidence="6">
    <location>
        <begin position="11"/>
        <end position="211"/>
    </location>
</feature>
<keyword evidence="5" id="KW-0464">Manganese</keyword>
<dbReference type="AlphaFoldDB" id="A0AAW9RDX8"/>
<dbReference type="Proteomes" id="UP001378188">
    <property type="component" value="Unassembled WGS sequence"/>
</dbReference>
<evidence type="ECO:0000256" key="2">
    <source>
        <dbReference type="ARBA" id="ARBA00022519"/>
    </source>
</evidence>
<evidence type="ECO:0000259" key="6">
    <source>
        <dbReference type="Pfam" id="PF00149"/>
    </source>
</evidence>
<sequence length="266" mass="30403">MSQPSEAKTYRSLFVSDLHLGTKGCQSELFLDFLKHHDAETIYLVGDIIDFWRLKRTWYWPQEHNDVIQKLLRKGRKGAKIVYVPGNHDEFLREYIGTHFGGIEVVRRAVHTTANDQRLLIIHGDEFDVVVRYARWLAMLGDVGYSFALFCNTHFNVVRRKLGFPYWSLSAWLKLKVKNAVNFIGEFEEALASEAARLDVHGVVCGHIHHPADRMMSGVRYLNCGDWVESCTALAEHEDGTLELIHWPVVRASQPVADIETARAAA</sequence>
<dbReference type="InterPro" id="IPR043461">
    <property type="entry name" value="LpxH-like"/>
</dbReference>
<evidence type="ECO:0000256" key="5">
    <source>
        <dbReference type="ARBA" id="ARBA00023211"/>
    </source>
</evidence>
<evidence type="ECO:0000256" key="3">
    <source>
        <dbReference type="ARBA" id="ARBA00022723"/>
    </source>
</evidence>
<evidence type="ECO:0000256" key="1">
    <source>
        <dbReference type="ARBA" id="ARBA00022475"/>
    </source>
</evidence>
<keyword evidence="3" id="KW-0479">Metal-binding</keyword>
<dbReference type="InterPro" id="IPR004843">
    <property type="entry name" value="Calcineurin-like_PHP"/>
</dbReference>
<dbReference type="InterPro" id="IPR029052">
    <property type="entry name" value="Metallo-depent_PP-like"/>
</dbReference>
<keyword evidence="8" id="KW-1185">Reference proteome</keyword>
<accession>A0AAW9RDX8</accession>
<keyword evidence="4" id="KW-0472">Membrane</keyword>
<dbReference type="CDD" id="cd07398">
    <property type="entry name" value="MPP_YbbF-LpxH"/>
    <property type="match status" value="1"/>
</dbReference>
<gene>
    <name evidence="7" type="ORF">V3328_10575</name>
</gene>
<protein>
    <submittedName>
        <fullName evidence="7">UDP-2,3-diacylglucosamine diphosphatase</fullName>
        <ecNumber evidence="7">3.6.1.54</ecNumber>
    </submittedName>
</protein>